<comment type="caution">
    <text evidence="10">The sequence shown here is derived from an EMBL/GenBank/DDBJ whole genome shotgun (WGS) entry which is preliminary data.</text>
</comment>
<dbReference type="AlphaFoldDB" id="A0A919RA08"/>
<name>A0A919RA08_9ACTN</name>
<keyword evidence="1 6" id="KW-0597">Phosphoprotein</keyword>
<evidence type="ECO:0000313" key="11">
    <source>
        <dbReference type="Proteomes" id="UP000606172"/>
    </source>
</evidence>
<reference evidence="10" key="1">
    <citation type="submission" date="2021-01" db="EMBL/GenBank/DDBJ databases">
        <title>Whole genome shotgun sequence of Sinosporangium siamense NBRC 109515.</title>
        <authorList>
            <person name="Komaki H."/>
            <person name="Tamura T."/>
        </authorList>
    </citation>
    <scope>NUCLEOTIDE SEQUENCE</scope>
    <source>
        <strain evidence="10">NBRC 109515</strain>
    </source>
</reference>
<keyword evidence="2" id="KW-0902">Two-component regulatory system</keyword>
<dbReference type="InterPro" id="IPR039420">
    <property type="entry name" value="WalR-like"/>
</dbReference>
<dbReference type="FunFam" id="3.40.50.2300:FF:000001">
    <property type="entry name" value="DNA-binding response regulator PhoB"/>
    <property type="match status" value="1"/>
</dbReference>
<dbReference type="GO" id="GO:0000156">
    <property type="term" value="F:phosphorelay response regulator activity"/>
    <property type="evidence" value="ECO:0007669"/>
    <property type="project" value="TreeGrafter"/>
</dbReference>
<sequence length="230" mass="25547">MARVMLIEDDTSLRESLRLALRRQGHEVEAVSTGEEGLRLLPTWPAELVVLDLMLPGMSGFEVCRRLRAEGSLPILMLTARGDDFDIVTGLEAGADDYVVKPVRPRVLDARIRAVLRRAEPSAGAEPETHGDLTLDRLTLTVAKAGVPLVLTPVELRLLFELSAAPARVFSRRQLLEAVWEEDYLGDSRLVDACVHRLRTKIEELPAKPVYVQTVRGFGYRFGPVPDMSP</sequence>
<dbReference type="Gene3D" id="3.40.50.2300">
    <property type="match status" value="1"/>
</dbReference>
<dbReference type="InterPro" id="IPR016032">
    <property type="entry name" value="Sig_transdc_resp-reg_C-effctor"/>
</dbReference>
<dbReference type="CDD" id="cd17574">
    <property type="entry name" value="REC_OmpR"/>
    <property type="match status" value="1"/>
</dbReference>
<keyword evidence="5" id="KW-0804">Transcription</keyword>
<feature type="modified residue" description="4-aspartylphosphate" evidence="6">
    <location>
        <position position="52"/>
    </location>
</feature>
<accession>A0A919RA08</accession>
<dbReference type="SUPFAM" id="SSF46894">
    <property type="entry name" value="C-terminal effector domain of the bipartite response regulators"/>
    <property type="match status" value="1"/>
</dbReference>
<dbReference type="Gene3D" id="6.10.250.690">
    <property type="match status" value="1"/>
</dbReference>
<feature type="DNA-binding region" description="OmpR/PhoB-type" evidence="7">
    <location>
        <begin position="125"/>
        <end position="224"/>
    </location>
</feature>
<dbReference type="GO" id="GO:0006355">
    <property type="term" value="P:regulation of DNA-templated transcription"/>
    <property type="evidence" value="ECO:0007669"/>
    <property type="project" value="InterPro"/>
</dbReference>
<dbReference type="InterPro" id="IPR036388">
    <property type="entry name" value="WH-like_DNA-bd_sf"/>
</dbReference>
<gene>
    <name evidence="10" type="primary">mtrA_1</name>
    <name evidence="10" type="ORF">Ssi02_03760</name>
</gene>
<dbReference type="Gene3D" id="1.10.10.10">
    <property type="entry name" value="Winged helix-like DNA-binding domain superfamily/Winged helix DNA-binding domain"/>
    <property type="match status" value="1"/>
</dbReference>
<dbReference type="InterPro" id="IPR001867">
    <property type="entry name" value="OmpR/PhoB-type_DNA-bd"/>
</dbReference>
<dbReference type="Proteomes" id="UP000606172">
    <property type="component" value="Unassembled WGS sequence"/>
</dbReference>
<evidence type="ECO:0000256" key="2">
    <source>
        <dbReference type="ARBA" id="ARBA00023012"/>
    </source>
</evidence>
<dbReference type="FunFam" id="1.10.10.10:FF:000018">
    <property type="entry name" value="DNA-binding response regulator ResD"/>
    <property type="match status" value="1"/>
</dbReference>
<dbReference type="PROSITE" id="PS51755">
    <property type="entry name" value="OMPR_PHOB"/>
    <property type="match status" value="1"/>
</dbReference>
<feature type="domain" description="Response regulatory" evidence="8">
    <location>
        <begin position="3"/>
        <end position="116"/>
    </location>
</feature>
<dbReference type="GO" id="GO:0000976">
    <property type="term" value="F:transcription cis-regulatory region binding"/>
    <property type="evidence" value="ECO:0007669"/>
    <property type="project" value="TreeGrafter"/>
</dbReference>
<dbReference type="InterPro" id="IPR001789">
    <property type="entry name" value="Sig_transdc_resp-reg_receiver"/>
</dbReference>
<dbReference type="SMART" id="SM00448">
    <property type="entry name" value="REC"/>
    <property type="match status" value="1"/>
</dbReference>
<evidence type="ECO:0000256" key="6">
    <source>
        <dbReference type="PROSITE-ProRule" id="PRU00169"/>
    </source>
</evidence>
<dbReference type="RefSeq" id="WP_204020334.1">
    <property type="nucleotide sequence ID" value="NZ_BOOW01000004.1"/>
</dbReference>
<evidence type="ECO:0000256" key="4">
    <source>
        <dbReference type="ARBA" id="ARBA00023125"/>
    </source>
</evidence>
<dbReference type="InterPro" id="IPR011006">
    <property type="entry name" value="CheY-like_superfamily"/>
</dbReference>
<dbReference type="PANTHER" id="PTHR48111">
    <property type="entry name" value="REGULATOR OF RPOS"/>
    <property type="match status" value="1"/>
</dbReference>
<keyword evidence="4 7" id="KW-0238">DNA-binding</keyword>
<evidence type="ECO:0000256" key="5">
    <source>
        <dbReference type="ARBA" id="ARBA00023163"/>
    </source>
</evidence>
<dbReference type="SUPFAM" id="SSF52172">
    <property type="entry name" value="CheY-like"/>
    <property type="match status" value="1"/>
</dbReference>
<keyword evidence="11" id="KW-1185">Reference proteome</keyword>
<evidence type="ECO:0000256" key="3">
    <source>
        <dbReference type="ARBA" id="ARBA00023015"/>
    </source>
</evidence>
<evidence type="ECO:0000256" key="1">
    <source>
        <dbReference type="ARBA" id="ARBA00022553"/>
    </source>
</evidence>
<dbReference type="GO" id="GO:0005829">
    <property type="term" value="C:cytosol"/>
    <property type="evidence" value="ECO:0007669"/>
    <property type="project" value="TreeGrafter"/>
</dbReference>
<dbReference type="CDD" id="cd00383">
    <property type="entry name" value="trans_reg_C"/>
    <property type="match status" value="1"/>
</dbReference>
<dbReference type="Pfam" id="PF00486">
    <property type="entry name" value="Trans_reg_C"/>
    <property type="match status" value="1"/>
</dbReference>
<evidence type="ECO:0000313" key="10">
    <source>
        <dbReference type="EMBL" id="GII90145.1"/>
    </source>
</evidence>
<dbReference type="GO" id="GO:0032993">
    <property type="term" value="C:protein-DNA complex"/>
    <property type="evidence" value="ECO:0007669"/>
    <property type="project" value="TreeGrafter"/>
</dbReference>
<evidence type="ECO:0000259" key="8">
    <source>
        <dbReference type="PROSITE" id="PS50110"/>
    </source>
</evidence>
<dbReference type="PANTHER" id="PTHR48111:SF21">
    <property type="entry name" value="DNA-BINDING DUAL MASTER TRANSCRIPTIONAL REGULATOR RPAA"/>
    <property type="match status" value="1"/>
</dbReference>
<evidence type="ECO:0000256" key="7">
    <source>
        <dbReference type="PROSITE-ProRule" id="PRU01091"/>
    </source>
</evidence>
<dbReference type="EMBL" id="BOOW01000004">
    <property type="protein sequence ID" value="GII90145.1"/>
    <property type="molecule type" value="Genomic_DNA"/>
</dbReference>
<organism evidence="10 11">
    <name type="scientific">Sinosporangium siamense</name>
    <dbReference type="NCBI Taxonomy" id="1367973"/>
    <lineage>
        <taxon>Bacteria</taxon>
        <taxon>Bacillati</taxon>
        <taxon>Actinomycetota</taxon>
        <taxon>Actinomycetes</taxon>
        <taxon>Streptosporangiales</taxon>
        <taxon>Streptosporangiaceae</taxon>
        <taxon>Sinosporangium</taxon>
    </lineage>
</organism>
<dbReference type="PROSITE" id="PS50110">
    <property type="entry name" value="RESPONSE_REGULATORY"/>
    <property type="match status" value="1"/>
</dbReference>
<keyword evidence="3" id="KW-0805">Transcription regulation</keyword>
<feature type="domain" description="OmpR/PhoB-type" evidence="9">
    <location>
        <begin position="125"/>
        <end position="224"/>
    </location>
</feature>
<proteinExistence type="predicted"/>
<evidence type="ECO:0000259" key="9">
    <source>
        <dbReference type="PROSITE" id="PS51755"/>
    </source>
</evidence>
<dbReference type="SMART" id="SM00862">
    <property type="entry name" value="Trans_reg_C"/>
    <property type="match status" value="1"/>
</dbReference>
<dbReference type="Pfam" id="PF00072">
    <property type="entry name" value="Response_reg"/>
    <property type="match status" value="1"/>
</dbReference>
<protein>
    <submittedName>
        <fullName evidence="10">DNA-binding response regulator</fullName>
    </submittedName>
</protein>